<dbReference type="AlphaFoldDB" id="A0A5M3N371"/>
<keyword evidence="2" id="KW-1185">Reference proteome</keyword>
<dbReference type="EMBL" id="JH711574">
    <property type="protein sequence ID" value="EIW85727.1"/>
    <property type="molecule type" value="Genomic_DNA"/>
</dbReference>
<proteinExistence type="predicted"/>
<evidence type="ECO:0000313" key="1">
    <source>
        <dbReference type="EMBL" id="EIW85727.1"/>
    </source>
</evidence>
<name>A0A5M3N371_CONPW</name>
<evidence type="ECO:0000313" key="2">
    <source>
        <dbReference type="Proteomes" id="UP000053558"/>
    </source>
</evidence>
<dbReference type="RefSeq" id="XP_007765127.1">
    <property type="nucleotide sequence ID" value="XM_007766937.1"/>
</dbReference>
<accession>A0A5M3N371</accession>
<organism evidence="1 2">
    <name type="scientific">Coniophora puteana (strain RWD-64-598)</name>
    <name type="common">Brown rot fungus</name>
    <dbReference type="NCBI Taxonomy" id="741705"/>
    <lineage>
        <taxon>Eukaryota</taxon>
        <taxon>Fungi</taxon>
        <taxon>Dikarya</taxon>
        <taxon>Basidiomycota</taxon>
        <taxon>Agaricomycotina</taxon>
        <taxon>Agaricomycetes</taxon>
        <taxon>Agaricomycetidae</taxon>
        <taxon>Boletales</taxon>
        <taxon>Coniophorineae</taxon>
        <taxon>Coniophoraceae</taxon>
        <taxon>Coniophora</taxon>
    </lineage>
</organism>
<gene>
    <name evidence="1" type="ORF">CONPUDRAFT_162860</name>
</gene>
<protein>
    <submittedName>
        <fullName evidence="1">Uncharacterized protein</fullName>
    </submittedName>
</protein>
<dbReference type="KEGG" id="cput:CONPUDRAFT_162860"/>
<sequence length="101" mass="11083">MPRSRSPSLREPRIAIVLCYAHALWYTVLPSSIRHERSHDVVLRAAPDSHVTATRLAISGLDDFGGLDSVNSFTLGDVGGRRALSRYTACWAFATLLSKLS</sequence>
<dbReference type="GeneID" id="19204798"/>
<dbReference type="Proteomes" id="UP000053558">
    <property type="component" value="Unassembled WGS sequence"/>
</dbReference>
<reference evidence="2" key="1">
    <citation type="journal article" date="2012" name="Science">
        <title>The Paleozoic origin of enzymatic lignin decomposition reconstructed from 31 fungal genomes.</title>
        <authorList>
            <person name="Floudas D."/>
            <person name="Binder M."/>
            <person name="Riley R."/>
            <person name="Barry K."/>
            <person name="Blanchette R.A."/>
            <person name="Henrissat B."/>
            <person name="Martinez A.T."/>
            <person name="Otillar R."/>
            <person name="Spatafora J.W."/>
            <person name="Yadav J.S."/>
            <person name="Aerts A."/>
            <person name="Benoit I."/>
            <person name="Boyd A."/>
            <person name="Carlson A."/>
            <person name="Copeland A."/>
            <person name="Coutinho P.M."/>
            <person name="de Vries R.P."/>
            <person name="Ferreira P."/>
            <person name="Findley K."/>
            <person name="Foster B."/>
            <person name="Gaskell J."/>
            <person name="Glotzer D."/>
            <person name="Gorecki P."/>
            <person name="Heitman J."/>
            <person name="Hesse C."/>
            <person name="Hori C."/>
            <person name="Igarashi K."/>
            <person name="Jurgens J.A."/>
            <person name="Kallen N."/>
            <person name="Kersten P."/>
            <person name="Kohler A."/>
            <person name="Kuees U."/>
            <person name="Kumar T.K.A."/>
            <person name="Kuo A."/>
            <person name="LaButti K."/>
            <person name="Larrondo L.F."/>
            <person name="Lindquist E."/>
            <person name="Ling A."/>
            <person name="Lombard V."/>
            <person name="Lucas S."/>
            <person name="Lundell T."/>
            <person name="Martin R."/>
            <person name="McLaughlin D.J."/>
            <person name="Morgenstern I."/>
            <person name="Morin E."/>
            <person name="Murat C."/>
            <person name="Nagy L.G."/>
            <person name="Nolan M."/>
            <person name="Ohm R.A."/>
            <person name="Patyshakuliyeva A."/>
            <person name="Rokas A."/>
            <person name="Ruiz-Duenas F.J."/>
            <person name="Sabat G."/>
            <person name="Salamov A."/>
            <person name="Samejima M."/>
            <person name="Schmutz J."/>
            <person name="Slot J.C."/>
            <person name="St John F."/>
            <person name="Stenlid J."/>
            <person name="Sun H."/>
            <person name="Sun S."/>
            <person name="Syed K."/>
            <person name="Tsang A."/>
            <person name="Wiebenga A."/>
            <person name="Young D."/>
            <person name="Pisabarro A."/>
            <person name="Eastwood D.C."/>
            <person name="Martin F."/>
            <person name="Cullen D."/>
            <person name="Grigoriev I.V."/>
            <person name="Hibbett D.S."/>
        </authorList>
    </citation>
    <scope>NUCLEOTIDE SEQUENCE [LARGE SCALE GENOMIC DNA]</scope>
    <source>
        <strain evidence="2">RWD-64-598 SS2</strain>
    </source>
</reference>
<comment type="caution">
    <text evidence="1">The sequence shown here is derived from an EMBL/GenBank/DDBJ whole genome shotgun (WGS) entry which is preliminary data.</text>
</comment>